<keyword evidence="2" id="KW-1133">Transmembrane helix</keyword>
<feature type="region of interest" description="Disordered" evidence="1">
    <location>
        <begin position="312"/>
        <end position="336"/>
    </location>
</feature>
<sequence length="354" mass="42208">SKKHIKVIIFRKYYIKTMKYLSILFITIIIFNILLTSYEKPAEKSLEKNRDNSVLQKKTKKNIIKKNKKKSKKGKNGKNRKINSLRTRRPEPLYRYKFKNPYLRGIHVFDNSVLQKKTKKNNVKKNKKKSKKRKNKKINSFRTIRPEPLYRIVRKTTVKQKNALNKLFFCKRKRSLSLIVFKSASTATKSFWTPFFCGINKVIKVFELSYIEKCSFLFLKDFVMFLIITINFIMSSFEILKTDKLVIKKNKKDNILLTLFFLQLNKKMKHLSILFLTIILFNILLTPYGKPRDKSLEKSDFEDNSIEEKEINKATTKKNKKKSKIRKNRKINPFATKRPDPLYRVQFKNPLLRG</sequence>
<feature type="transmembrane region" description="Helical" evidence="2">
    <location>
        <begin position="222"/>
        <end position="240"/>
    </location>
</feature>
<dbReference type="WBParaSite" id="TCONS_00013561.p1">
    <property type="protein sequence ID" value="TCONS_00013561.p1"/>
    <property type="gene ID" value="XLOC_008325"/>
</dbReference>
<evidence type="ECO:0000256" key="1">
    <source>
        <dbReference type="SAM" id="MobiDB-lite"/>
    </source>
</evidence>
<feature type="region of interest" description="Disordered" evidence="1">
    <location>
        <begin position="46"/>
        <end position="86"/>
    </location>
</feature>
<evidence type="ECO:0000313" key="3">
    <source>
        <dbReference type="Proteomes" id="UP000035681"/>
    </source>
</evidence>
<keyword evidence="3" id="KW-1185">Reference proteome</keyword>
<keyword evidence="2" id="KW-0472">Membrane</keyword>
<dbReference type="AlphaFoldDB" id="A0AAF5I319"/>
<evidence type="ECO:0000256" key="2">
    <source>
        <dbReference type="SAM" id="Phobius"/>
    </source>
</evidence>
<accession>A0AAF5I319</accession>
<feature type="transmembrane region" description="Helical" evidence="2">
    <location>
        <begin position="271"/>
        <end position="289"/>
    </location>
</feature>
<proteinExistence type="predicted"/>
<feature type="compositionally biased region" description="Basic residues" evidence="1">
    <location>
        <begin position="315"/>
        <end position="330"/>
    </location>
</feature>
<organism evidence="3 4">
    <name type="scientific">Strongyloides stercoralis</name>
    <name type="common">Threadworm</name>
    <dbReference type="NCBI Taxonomy" id="6248"/>
    <lineage>
        <taxon>Eukaryota</taxon>
        <taxon>Metazoa</taxon>
        <taxon>Ecdysozoa</taxon>
        <taxon>Nematoda</taxon>
        <taxon>Chromadorea</taxon>
        <taxon>Rhabditida</taxon>
        <taxon>Tylenchina</taxon>
        <taxon>Panagrolaimomorpha</taxon>
        <taxon>Strongyloidoidea</taxon>
        <taxon>Strongyloididae</taxon>
        <taxon>Strongyloides</taxon>
    </lineage>
</organism>
<reference evidence="4" key="1">
    <citation type="submission" date="2024-02" db="UniProtKB">
        <authorList>
            <consortium name="WormBaseParasite"/>
        </authorList>
    </citation>
    <scope>IDENTIFICATION</scope>
</reference>
<feature type="compositionally biased region" description="Basic residues" evidence="1">
    <location>
        <begin position="57"/>
        <end position="86"/>
    </location>
</feature>
<feature type="transmembrane region" description="Helical" evidence="2">
    <location>
        <begin position="20"/>
        <end position="38"/>
    </location>
</feature>
<feature type="region of interest" description="Disordered" evidence="1">
    <location>
        <begin position="117"/>
        <end position="138"/>
    </location>
</feature>
<dbReference type="Proteomes" id="UP000035681">
    <property type="component" value="Unplaced"/>
</dbReference>
<evidence type="ECO:0000313" key="4">
    <source>
        <dbReference type="WBParaSite" id="TCONS_00013561.p1"/>
    </source>
</evidence>
<protein>
    <submittedName>
        <fullName evidence="4">Uncharacterized protein</fullName>
    </submittedName>
</protein>
<name>A0AAF5I319_STRER</name>
<keyword evidence="2" id="KW-0812">Transmembrane</keyword>